<proteinExistence type="predicted"/>
<evidence type="ECO:0000313" key="2">
    <source>
        <dbReference type="EMBL" id="ETL83036.1"/>
    </source>
</evidence>
<dbReference type="OrthoDB" id="92149at2759"/>
<evidence type="ECO:0000256" key="1">
    <source>
        <dbReference type="SAM" id="MobiDB-lite"/>
    </source>
</evidence>
<sequence>MQSNTAEGNAPAPLRTPLRRHRARTSPYGMERSTPQERSPSQDRERRLKSEEDRPEAEQTGDSVPVRPLVRAAAVSSTGAGQEATRSAPAETLVTDAASTTGSAAASPQPDTLQTNEASTGAQPVRAAPDDLFELDVRPLVKQSVSQRDRSGEAYRHEVFTGNSFNSIMAAIWEKYAPIVKHRAVKMNGVWSVETPELAAWSDVMQFKVEKRLVTSNKDDEGWSEWLTASFGKTVTLMIYDYGMGIVTAKDRDAFLKACILPRETDRAGATAESSLREVVEALQQKWGGIFQASATVWRMWANRITRNLDRSTWAAEIANPPPSNMVHLLDPAESRLEAHLTDVARSSNVALDCVRASIEDCHQLRGYLDAARRYLDDQEQRLVARESIIEGIIRDLAPPSASEVIDPLPLIENIEDTEHAA</sequence>
<protein>
    <submittedName>
        <fullName evidence="2">Uncharacterized protein</fullName>
    </submittedName>
</protein>
<dbReference type="VEuPathDB" id="FungiDB:PPTG_08230"/>
<dbReference type="Proteomes" id="UP000054423">
    <property type="component" value="Unassembled WGS sequence"/>
</dbReference>
<dbReference type="EMBL" id="KI682108">
    <property type="protein sequence ID" value="ETL83036.1"/>
    <property type="molecule type" value="Genomic_DNA"/>
</dbReference>
<feature type="compositionally biased region" description="Low complexity" evidence="1">
    <location>
        <begin position="63"/>
        <end position="77"/>
    </location>
</feature>
<dbReference type="VEuPathDB" id="FungiDB:PPTG_08229"/>
<feature type="region of interest" description="Disordered" evidence="1">
    <location>
        <begin position="1"/>
        <end position="122"/>
    </location>
</feature>
<gene>
    <name evidence="2" type="ORF">L917_16937</name>
</gene>
<feature type="compositionally biased region" description="Polar residues" evidence="1">
    <location>
        <begin position="109"/>
        <end position="122"/>
    </location>
</feature>
<feature type="compositionally biased region" description="Basic and acidic residues" evidence="1">
    <location>
        <begin position="40"/>
        <end position="52"/>
    </location>
</feature>
<organism evidence="2">
    <name type="scientific">Phytophthora nicotianae</name>
    <name type="common">Potato buckeye rot agent</name>
    <name type="synonym">Phytophthora parasitica</name>
    <dbReference type="NCBI Taxonomy" id="4792"/>
    <lineage>
        <taxon>Eukaryota</taxon>
        <taxon>Sar</taxon>
        <taxon>Stramenopiles</taxon>
        <taxon>Oomycota</taxon>
        <taxon>Peronosporomycetes</taxon>
        <taxon>Peronosporales</taxon>
        <taxon>Peronosporaceae</taxon>
        <taxon>Phytophthora</taxon>
    </lineage>
</organism>
<reference evidence="2" key="1">
    <citation type="submission" date="2013-11" db="EMBL/GenBank/DDBJ databases">
        <title>The Genome Sequence of Phytophthora parasitica CHvinca01.</title>
        <authorList>
            <consortium name="The Broad Institute Genomics Platform"/>
            <person name="Russ C."/>
            <person name="Tyler B."/>
            <person name="Panabieres F."/>
            <person name="Shan W."/>
            <person name="Tripathy S."/>
            <person name="Grunwald N."/>
            <person name="Machado M."/>
            <person name="Johnson C.S."/>
            <person name="Arredondo F."/>
            <person name="Hong C."/>
            <person name="Coffey M."/>
            <person name="Young S.K."/>
            <person name="Zeng Q."/>
            <person name="Gargeya S."/>
            <person name="Fitzgerald M."/>
            <person name="Abouelleil A."/>
            <person name="Alvarado L."/>
            <person name="Chapman S.B."/>
            <person name="Gainer-Dewar J."/>
            <person name="Goldberg J."/>
            <person name="Griggs A."/>
            <person name="Gujja S."/>
            <person name="Hansen M."/>
            <person name="Howarth C."/>
            <person name="Imamovic A."/>
            <person name="Ireland A."/>
            <person name="Larimer J."/>
            <person name="McCowan C."/>
            <person name="Murphy C."/>
            <person name="Pearson M."/>
            <person name="Poon T.W."/>
            <person name="Priest M."/>
            <person name="Roberts A."/>
            <person name="Saif S."/>
            <person name="Shea T."/>
            <person name="Sykes S."/>
            <person name="Wortman J."/>
            <person name="Nusbaum C."/>
            <person name="Birren B."/>
        </authorList>
    </citation>
    <scope>NUCLEOTIDE SEQUENCE [LARGE SCALE GENOMIC DNA]</scope>
    <source>
        <strain evidence="2">CHvinca01</strain>
    </source>
</reference>
<name>W2KCR9_PHYNI</name>
<feature type="compositionally biased region" description="Low complexity" evidence="1">
    <location>
        <begin position="95"/>
        <end position="107"/>
    </location>
</feature>
<accession>W2KCR9</accession>
<dbReference type="AlphaFoldDB" id="W2KCR9"/>